<dbReference type="Proteomes" id="UP000031668">
    <property type="component" value="Unassembled WGS sequence"/>
</dbReference>
<gene>
    <name evidence="1" type="ORF">RF11_07418</name>
</gene>
<dbReference type="AlphaFoldDB" id="A0A0C2MQM2"/>
<proteinExistence type="predicted"/>
<name>A0A0C2MQM2_THEKT</name>
<reference evidence="1 2" key="1">
    <citation type="journal article" date="2014" name="Genome Biol. Evol.">
        <title>The genome of the myxosporean Thelohanellus kitauei shows adaptations to nutrient acquisition within its fish host.</title>
        <authorList>
            <person name="Yang Y."/>
            <person name="Xiong J."/>
            <person name="Zhou Z."/>
            <person name="Huo F."/>
            <person name="Miao W."/>
            <person name="Ran C."/>
            <person name="Liu Y."/>
            <person name="Zhang J."/>
            <person name="Feng J."/>
            <person name="Wang M."/>
            <person name="Wang M."/>
            <person name="Wang L."/>
            <person name="Yao B."/>
        </authorList>
    </citation>
    <scope>NUCLEOTIDE SEQUENCE [LARGE SCALE GENOMIC DNA]</scope>
    <source>
        <strain evidence="1">Wuqing</strain>
    </source>
</reference>
<accession>A0A0C2MQM2</accession>
<organism evidence="1 2">
    <name type="scientific">Thelohanellus kitauei</name>
    <name type="common">Myxosporean</name>
    <dbReference type="NCBI Taxonomy" id="669202"/>
    <lineage>
        <taxon>Eukaryota</taxon>
        <taxon>Metazoa</taxon>
        <taxon>Cnidaria</taxon>
        <taxon>Myxozoa</taxon>
        <taxon>Myxosporea</taxon>
        <taxon>Bivalvulida</taxon>
        <taxon>Platysporina</taxon>
        <taxon>Myxobolidae</taxon>
        <taxon>Thelohanellus</taxon>
    </lineage>
</organism>
<comment type="caution">
    <text evidence="1">The sequence shown here is derived from an EMBL/GenBank/DDBJ whole genome shotgun (WGS) entry which is preliminary data.</text>
</comment>
<sequence>MTVSEYIEAPQELMPSTSVVCIFLIKSTINVGCWNHQIFSNMNGLIVIMKYLNQYDWNASDSYVYISNNHGFTFSKYAMIWNGKPVYVTTITSIQDFMFCQSEINSSFFYLNADLQISY</sequence>
<protein>
    <submittedName>
        <fullName evidence="1">Uncharacterized protein</fullName>
    </submittedName>
</protein>
<evidence type="ECO:0000313" key="2">
    <source>
        <dbReference type="Proteomes" id="UP000031668"/>
    </source>
</evidence>
<dbReference type="EMBL" id="JWZT01002387">
    <property type="protein sequence ID" value="KII69536.1"/>
    <property type="molecule type" value="Genomic_DNA"/>
</dbReference>
<keyword evidence="2" id="KW-1185">Reference proteome</keyword>
<evidence type="ECO:0000313" key="1">
    <source>
        <dbReference type="EMBL" id="KII69536.1"/>
    </source>
</evidence>